<keyword evidence="10" id="KW-1185">Reference proteome</keyword>
<feature type="active site" description="Charge relay system" evidence="5">
    <location>
        <position position="810"/>
    </location>
</feature>
<evidence type="ECO:0000256" key="4">
    <source>
        <dbReference type="ARBA" id="ARBA00022825"/>
    </source>
</evidence>
<dbReference type="PROSITE" id="PS00138">
    <property type="entry name" value="SUBTILASE_SER"/>
    <property type="match status" value="1"/>
</dbReference>
<sequence>MHGQPAYPGISARNSPWPVVAAVLAGFWTVAVTVGTQTGGWLTDQLLLGFGRDRIGWLWPVLGLVTVVLVGTPALLLAVLPRSLAVRATGRAWLIGALALGVLTLLRIVPQVHHEAYLAALTCVAVLCALAVRWSARGSAYPGPVGAVGGPAPAGNGDTARPEATGHGDATRPETTANSDATRPETTANSDATRPETTARPEATANGDTARPEVVGEPALVGRRLRRLGPVPLLAVAAGLALLLPWAWLGALGGLLETVLAVLAAAALGVLAATLLDAPFWSRFALGRPPRPARLVLVGGLVAGVALLLLAAGTGQAGAQLPALLTLPPVGFALAALWAAAWRPTTDQAEAARAGRTATGWLVGLAALGPLAFTDPEEITLLLVDTRDVPFWVAATAGVGLAVAVLVAIGYAVLLARPTARTPNRRVAAVAAVVLLVAFGVVDLGPGHPGLYGERLFVVLRAQADLSGLPAGTPGRAGRDARATEVYRRLVTTAEQSQGDLLREVNRLRLDPVSYYLVNAVEVDGGPAVRAWLARRPEVARVLVSQRLRPLPAPAGQSRGSAPRPTGPEWNIRQIGADRVWSQLRVTGAGIVVGSSDSGVDGTHPALQAGFRGGDDSWYDPWDGTRSPTDQGGHGTHTVGSAVGRDGIGVAPDAQWVGCVNLDRNLGSPGHYLDCLQFMLAPFPAGGDPFTDGRPERAPQVLTNSWGCPPIEGCDQRVLRPATAALDAAGIFVVAAAGNTGPWCASIDDPPAPYPDVLTVGAVDNQRRVAEFSSRGPVPGGSGKPDVLAPGVGVVSAMPGGTYAALDGTSMATPQVAGVVALMWSANPALVGDVNRTRQILRDTATAATPTYRSRNPSDACGTPSNVTGAGQVDAYAAVRAAQQ</sequence>
<evidence type="ECO:0000256" key="1">
    <source>
        <dbReference type="ARBA" id="ARBA00011073"/>
    </source>
</evidence>
<feature type="active site" description="Charge relay system" evidence="5">
    <location>
        <position position="597"/>
    </location>
</feature>
<evidence type="ECO:0000256" key="5">
    <source>
        <dbReference type="PROSITE-ProRule" id="PRU01240"/>
    </source>
</evidence>
<feature type="active site" description="Charge relay system" evidence="5">
    <location>
        <position position="634"/>
    </location>
</feature>
<comment type="caution">
    <text evidence="9">The sequence shown here is derived from an EMBL/GenBank/DDBJ whole genome shotgun (WGS) entry which is preliminary data.</text>
</comment>
<dbReference type="GO" id="GO:0006508">
    <property type="term" value="P:proteolysis"/>
    <property type="evidence" value="ECO:0007669"/>
    <property type="project" value="UniProtKB-KW"/>
</dbReference>
<dbReference type="AlphaFoldDB" id="A0A4Q7UKC2"/>
<feature type="compositionally biased region" description="Basic and acidic residues" evidence="6">
    <location>
        <begin position="160"/>
        <end position="172"/>
    </location>
</feature>
<proteinExistence type="inferred from homology"/>
<feature type="transmembrane region" description="Helical" evidence="7">
    <location>
        <begin position="427"/>
        <end position="445"/>
    </location>
</feature>
<feature type="domain" description="Peptidase S8/S53" evidence="8">
    <location>
        <begin position="588"/>
        <end position="850"/>
    </location>
</feature>
<feature type="transmembrane region" description="Helical" evidence="7">
    <location>
        <begin position="354"/>
        <end position="373"/>
    </location>
</feature>
<evidence type="ECO:0000256" key="3">
    <source>
        <dbReference type="ARBA" id="ARBA00022801"/>
    </source>
</evidence>
<dbReference type="OrthoDB" id="9813435at2"/>
<keyword evidence="3 5" id="KW-0378">Hydrolase</keyword>
<evidence type="ECO:0000259" key="8">
    <source>
        <dbReference type="Pfam" id="PF00082"/>
    </source>
</evidence>
<keyword evidence="4 5" id="KW-0720">Serine protease</keyword>
<feature type="transmembrane region" description="Helical" evidence="7">
    <location>
        <begin position="17"/>
        <end position="37"/>
    </location>
</feature>
<dbReference type="PROSITE" id="PS51892">
    <property type="entry name" value="SUBTILASE"/>
    <property type="match status" value="1"/>
</dbReference>
<evidence type="ECO:0000256" key="6">
    <source>
        <dbReference type="SAM" id="MobiDB-lite"/>
    </source>
</evidence>
<keyword evidence="7" id="KW-0812">Transmembrane</keyword>
<evidence type="ECO:0000313" key="10">
    <source>
        <dbReference type="Proteomes" id="UP000293781"/>
    </source>
</evidence>
<dbReference type="InterPro" id="IPR051048">
    <property type="entry name" value="Peptidase_S8/S53_subtilisin"/>
</dbReference>
<reference evidence="9 10" key="1">
    <citation type="submission" date="2019-02" db="EMBL/GenBank/DDBJ databases">
        <title>Sequencing the genomes of 1000 actinobacteria strains.</title>
        <authorList>
            <person name="Klenk H.-P."/>
        </authorList>
    </citation>
    <scope>NUCLEOTIDE SEQUENCE [LARGE SCALE GENOMIC DNA]</scope>
    <source>
        <strain evidence="9 10">DSM 45888</strain>
    </source>
</reference>
<feature type="transmembrane region" description="Helical" evidence="7">
    <location>
        <begin position="233"/>
        <end position="253"/>
    </location>
</feature>
<organism evidence="9 10">
    <name type="scientific">Micromonospora violae</name>
    <dbReference type="NCBI Taxonomy" id="1278207"/>
    <lineage>
        <taxon>Bacteria</taxon>
        <taxon>Bacillati</taxon>
        <taxon>Actinomycetota</taxon>
        <taxon>Actinomycetes</taxon>
        <taxon>Micromonosporales</taxon>
        <taxon>Micromonosporaceae</taxon>
        <taxon>Micromonospora</taxon>
    </lineage>
</organism>
<keyword evidence="7" id="KW-1133">Transmembrane helix</keyword>
<feature type="transmembrane region" description="Helical" evidence="7">
    <location>
        <begin position="319"/>
        <end position="342"/>
    </location>
</feature>
<evidence type="ECO:0000256" key="7">
    <source>
        <dbReference type="SAM" id="Phobius"/>
    </source>
</evidence>
<gene>
    <name evidence="9" type="ORF">EV382_4661</name>
</gene>
<feature type="transmembrane region" description="Helical" evidence="7">
    <location>
        <begin position="57"/>
        <end position="80"/>
    </location>
</feature>
<dbReference type="InterPro" id="IPR015500">
    <property type="entry name" value="Peptidase_S8_subtilisin-rel"/>
</dbReference>
<dbReference type="EMBL" id="SHKK01000001">
    <property type="protein sequence ID" value="RZT81384.1"/>
    <property type="molecule type" value="Genomic_DNA"/>
</dbReference>
<protein>
    <submittedName>
        <fullName evidence="9">Subtilase family protein</fullName>
    </submittedName>
</protein>
<dbReference type="PANTHER" id="PTHR43399">
    <property type="entry name" value="SUBTILISIN-RELATED"/>
    <property type="match status" value="1"/>
</dbReference>
<dbReference type="InterPro" id="IPR000209">
    <property type="entry name" value="Peptidase_S8/S53_dom"/>
</dbReference>
<evidence type="ECO:0000313" key="9">
    <source>
        <dbReference type="EMBL" id="RZT81384.1"/>
    </source>
</evidence>
<dbReference type="PRINTS" id="PR00723">
    <property type="entry name" value="SUBTILISIN"/>
</dbReference>
<dbReference type="Gene3D" id="3.40.50.200">
    <property type="entry name" value="Peptidase S8/S53 domain"/>
    <property type="match status" value="1"/>
</dbReference>
<keyword evidence="7" id="KW-0472">Membrane</keyword>
<feature type="transmembrane region" description="Helical" evidence="7">
    <location>
        <begin position="393"/>
        <end position="415"/>
    </location>
</feature>
<feature type="region of interest" description="Disordered" evidence="6">
    <location>
        <begin position="846"/>
        <end position="869"/>
    </location>
</feature>
<dbReference type="Pfam" id="PF00082">
    <property type="entry name" value="Peptidase_S8"/>
    <property type="match status" value="1"/>
</dbReference>
<comment type="similarity">
    <text evidence="1 5">Belongs to the peptidase S8 family.</text>
</comment>
<dbReference type="InterPro" id="IPR023828">
    <property type="entry name" value="Peptidase_S8_Ser-AS"/>
</dbReference>
<dbReference type="PANTHER" id="PTHR43399:SF4">
    <property type="entry name" value="CELL WALL-ASSOCIATED PROTEASE"/>
    <property type="match status" value="1"/>
</dbReference>
<dbReference type="SUPFAM" id="SSF52743">
    <property type="entry name" value="Subtilisin-like"/>
    <property type="match status" value="1"/>
</dbReference>
<accession>A0A4Q7UKC2</accession>
<feature type="transmembrane region" description="Helical" evidence="7">
    <location>
        <begin position="293"/>
        <end position="313"/>
    </location>
</feature>
<dbReference type="InterPro" id="IPR036852">
    <property type="entry name" value="Peptidase_S8/S53_dom_sf"/>
</dbReference>
<feature type="region of interest" description="Disordered" evidence="6">
    <location>
        <begin position="151"/>
        <end position="212"/>
    </location>
</feature>
<dbReference type="GO" id="GO:0004252">
    <property type="term" value="F:serine-type endopeptidase activity"/>
    <property type="evidence" value="ECO:0007669"/>
    <property type="project" value="UniProtKB-UniRule"/>
</dbReference>
<feature type="region of interest" description="Disordered" evidence="6">
    <location>
        <begin position="551"/>
        <end position="570"/>
    </location>
</feature>
<feature type="transmembrane region" description="Helical" evidence="7">
    <location>
        <begin position="116"/>
        <end position="134"/>
    </location>
</feature>
<feature type="transmembrane region" description="Helical" evidence="7">
    <location>
        <begin position="259"/>
        <end position="281"/>
    </location>
</feature>
<dbReference type="Proteomes" id="UP000293781">
    <property type="component" value="Unassembled WGS sequence"/>
</dbReference>
<feature type="compositionally biased region" description="Polar residues" evidence="6">
    <location>
        <begin position="173"/>
        <end position="192"/>
    </location>
</feature>
<evidence type="ECO:0000256" key="2">
    <source>
        <dbReference type="ARBA" id="ARBA00022670"/>
    </source>
</evidence>
<name>A0A4Q7UKC2_9ACTN</name>
<keyword evidence="2 5" id="KW-0645">Protease</keyword>
<dbReference type="RefSeq" id="WP_130405092.1">
    <property type="nucleotide sequence ID" value="NZ_SHKK01000001.1"/>
</dbReference>
<feature type="transmembrane region" description="Helical" evidence="7">
    <location>
        <begin position="92"/>
        <end position="110"/>
    </location>
</feature>